<evidence type="ECO:0000313" key="1">
    <source>
        <dbReference type="EMBL" id="GFS18552.1"/>
    </source>
</evidence>
<dbReference type="GO" id="GO:0004519">
    <property type="term" value="F:endonuclease activity"/>
    <property type="evidence" value="ECO:0007669"/>
    <property type="project" value="UniProtKB-KW"/>
</dbReference>
<reference evidence="1 2" key="1">
    <citation type="journal article" date="2021" name="Elife">
        <title>Chloroplast acquisition without the gene transfer in kleptoplastic sea slugs, Plakobranchus ocellatus.</title>
        <authorList>
            <person name="Maeda T."/>
            <person name="Takahashi S."/>
            <person name="Yoshida T."/>
            <person name="Shimamura S."/>
            <person name="Takaki Y."/>
            <person name="Nagai Y."/>
            <person name="Toyoda A."/>
            <person name="Suzuki Y."/>
            <person name="Arimoto A."/>
            <person name="Ishii H."/>
            <person name="Satoh N."/>
            <person name="Nishiyama T."/>
            <person name="Hasebe M."/>
            <person name="Maruyama T."/>
            <person name="Minagawa J."/>
            <person name="Obokata J."/>
            <person name="Shigenobu S."/>
        </authorList>
    </citation>
    <scope>NUCLEOTIDE SEQUENCE [LARGE SCALE GENOMIC DNA]</scope>
</reference>
<dbReference type="AlphaFoldDB" id="A0AAV4JC56"/>
<comment type="caution">
    <text evidence="1">The sequence shown here is derived from an EMBL/GenBank/DDBJ whole genome shotgun (WGS) entry which is preliminary data.</text>
</comment>
<keyword evidence="1" id="KW-0378">Hydrolase</keyword>
<organism evidence="1 2">
    <name type="scientific">Elysia marginata</name>
    <dbReference type="NCBI Taxonomy" id="1093978"/>
    <lineage>
        <taxon>Eukaryota</taxon>
        <taxon>Metazoa</taxon>
        <taxon>Spiralia</taxon>
        <taxon>Lophotrochozoa</taxon>
        <taxon>Mollusca</taxon>
        <taxon>Gastropoda</taxon>
        <taxon>Heterobranchia</taxon>
        <taxon>Euthyneura</taxon>
        <taxon>Panpulmonata</taxon>
        <taxon>Sacoglossa</taxon>
        <taxon>Placobranchoidea</taxon>
        <taxon>Plakobranchidae</taxon>
        <taxon>Elysia</taxon>
    </lineage>
</organism>
<evidence type="ECO:0000313" key="2">
    <source>
        <dbReference type="Proteomes" id="UP000762676"/>
    </source>
</evidence>
<gene>
    <name evidence="1" type="ORF">ElyMa_003265900</name>
</gene>
<dbReference type="Proteomes" id="UP000762676">
    <property type="component" value="Unassembled WGS sequence"/>
</dbReference>
<sequence>MEKDKKLERWSEYISELFDDDRNEDLTLQGIPEGPEIMREVENTIKNMKTGKATGPDMISTEMMQALEGAELNAITKLLNKLYETGEIPKEMLQSFFIILPKKNKERQSVNNIVQ</sequence>
<keyword evidence="2" id="KW-1185">Reference proteome</keyword>
<dbReference type="EMBL" id="BMAT01006721">
    <property type="protein sequence ID" value="GFS18552.1"/>
    <property type="molecule type" value="Genomic_DNA"/>
</dbReference>
<proteinExistence type="predicted"/>
<keyword evidence="1" id="KW-0255">Endonuclease</keyword>
<keyword evidence="1" id="KW-0540">Nuclease</keyword>
<accession>A0AAV4JC56</accession>
<protein>
    <submittedName>
        <fullName evidence="1">Endonuclease-reverse transcriptase</fullName>
    </submittedName>
</protein>
<name>A0AAV4JC56_9GAST</name>